<dbReference type="EMBL" id="CP060286">
    <property type="protein sequence ID" value="QNK41336.1"/>
    <property type="molecule type" value="Genomic_DNA"/>
</dbReference>
<keyword evidence="3" id="KW-0704">Schiff base</keyword>
<sequence>MKKLYGVITAMTTPFDGNDQVDVNALEKQTEFLIQKGINCLYPTGTTGEMYLMSPEERELVAQTVVKKADGRVPVYIHAGAMTLKETVRLAEHACKIGADGVGIVTPSYFGVNDKAMVLYYEEIAKGLPTDFPIYLYSIPQCAANDLKPHVVQEIADRCKNVVGIKYSYPDMLRVKDYLLINDGKFSVLFGTDRLFLAALAMGVEGTVSGCSGPMPEHFVSVYKAFCKGDYETALKEQKIANEICEIIRSGADMAYFKTVLDYRGLNGGHMRKPLIDLNEEQKAELVKQIQKYL</sequence>
<dbReference type="RefSeq" id="WP_066644108.1">
    <property type="nucleotide sequence ID" value="NZ_CP060286.1"/>
</dbReference>
<dbReference type="InterPro" id="IPR020625">
    <property type="entry name" value="Schiff_base-form_aldolases_AS"/>
</dbReference>
<comment type="similarity">
    <text evidence="1 4">Belongs to the DapA family.</text>
</comment>
<keyword evidence="2 4" id="KW-0456">Lyase</keyword>
<evidence type="ECO:0000313" key="10">
    <source>
        <dbReference type="Proteomes" id="UP000515909"/>
    </source>
</evidence>
<evidence type="ECO:0000313" key="8">
    <source>
        <dbReference type="EMBL" id="QNK41336.1"/>
    </source>
</evidence>
<dbReference type="KEGG" id="cfem:HCR03_03310"/>
<gene>
    <name evidence="7" type="primary">yjhH</name>
    <name evidence="7" type="ORF">CAFE_36650</name>
    <name evidence="8" type="ORF">HCR03_03310</name>
</gene>
<organism evidence="7 9">
    <name type="scientific">Caproicibacter fermentans</name>
    <dbReference type="NCBI Taxonomy" id="2576756"/>
    <lineage>
        <taxon>Bacteria</taxon>
        <taxon>Bacillati</taxon>
        <taxon>Bacillota</taxon>
        <taxon>Clostridia</taxon>
        <taxon>Eubacteriales</taxon>
        <taxon>Acutalibacteraceae</taxon>
        <taxon>Caproicibacter</taxon>
    </lineage>
</organism>
<reference evidence="8 10" key="2">
    <citation type="submission" date="2020-08" db="EMBL/GenBank/DDBJ databases">
        <title>The isolate Caproiciproducens sp. 7D4C2 produces n-caproate at mildly acidic conditions from hexoses: genome and rBOX comparison with related strains and chain-elongating bacteria.</title>
        <authorList>
            <person name="Esquivel-Elizondo S."/>
            <person name="Bagci C."/>
            <person name="Temovska M."/>
            <person name="Jeon B.S."/>
            <person name="Bessarab I."/>
            <person name="Williams R.B.H."/>
            <person name="Huson D.H."/>
            <person name="Angenent L.T."/>
        </authorList>
    </citation>
    <scope>NUCLEOTIDE SEQUENCE [LARGE SCALE GENOMIC DNA]</scope>
    <source>
        <strain evidence="8 10">7D4C2</strain>
    </source>
</reference>
<dbReference type="InterPro" id="IPR013785">
    <property type="entry name" value="Aldolase_TIM"/>
</dbReference>
<name>A0A6N8I4N0_9FIRM</name>
<dbReference type="EMBL" id="VWXL01000106">
    <property type="protein sequence ID" value="MVB12918.1"/>
    <property type="molecule type" value="Genomic_DNA"/>
</dbReference>
<evidence type="ECO:0000256" key="4">
    <source>
        <dbReference type="PIRNR" id="PIRNR001365"/>
    </source>
</evidence>
<dbReference type="Gene3D" id="3.20.20.70">
    <property type="entry name" value="Aldolase class I"/>
    <property type="match status" value="1"/>
</dbReference>
<feature type="binding site" evidence="6">
    <location>
        <position position="208"/>
    </location>
    <ligand>
        <name>pyruvate</name>
        <dbReference type="ChEBI" id="CHEBI:15361"/>
    </ligand>
</feature>
<accession>A0A6N8I4N0</accession>
<feature type="active site" description="Proton donor/acceptor" evidence="5">
    <location>
        <position position="137"/>
    </location>
</feature>
<dbReference type="Proteomes" id="UP000515909">
    <property type="component" value="Chromosome"/>
</dbReference>
<dbReference type="GO" id="GO:0044281">
    <property type="term" value="P:small molecule metabolic process"/>
    <property type="evidence" value="ECO:0007669"/>
    <property type="project" value="UniProtKB-ARBA"/>
</dbReference>
<feature type="active site" description="Schiff-base intermediate with substrate" evidence="5">
    <location>
        <position position="166"/>
    </location>
</feature>
<proteinExistence type="inferred from homology"/>
<accession>A0A7G8TCJ5</accession>
<dbReference type="EC" id="4.1.2.28" evidence="7"/>
<evidence type="ECO:0000313" key="9">
    <source>
        <dbReference type="Proteomes" id="UP000469440"/>
    </source>
</evidence>
<evidence type="ECO:0000256" key="5">
    <source>
        <dbReference type="PIRSR" id="PIRSR001365-1"/>
    </source>
</evidence>
<dbReference type="SUPFAM" id="SSF51569">
    <property type="entry name" value="Aldolase"/>
    <property type="match status" value="1"/>
</dbReference>
<feature type="binding site" evidence="6">
    <location>
        <position position="47"/>
    </location>
    <ligand>
        <name>pyruvate</name>
        <dbReference type="ChEBI" id="CHEBI:15361"/>
    </ligand>
</feature>
<dbReference type="PIRSF" id="PIRSF001365">
    <property type="entry name" value="DHDPS"/>
    <property type="match status" value="1"/>
</dbReference>
<evidence type="ECO:0000256" key="2">
    <source>
        <dbReference type="ARBA" id="ARBA00023239"/>
    </source>
</evidence>
<dbReference type="AlphaFoldDB" id="A0A6N8I4N0"/>
<evidence type="ECO:0000313" key="7">
    <source>
        <dbReference type="EMBL" id="MVB12918.1"/>
    </source>
</evidence>
<dbReference type="SMART" id="SM01130">
    <property type="entry name" value="DHDPS"/>
    <property type="match status" value="1"/>
</dbReference>
<reference evidence="7 9" key="1">
    <citation type="submission" date="2019-09" db="EMBL/GenBank/DDBJ databases">
        <title>Genome sequence of Clostridium sp. EA1.</title>
        <authorList>
            <person name="Poehlein A."/>
            <person name="Bengelsdorf F.R."/>
            <person name="Daniel R."/>
        </authorList>
    </citation>
    <scope>NUCLEOTIDE SEQUENCE [LARGE SCALE GENOMIC DNA]</scope>
    <source>
        <strain evidence="7 9">EA1</strain>
    </source>
</reference>
<dbReference type="Proteomes" id="UP000469440">
    <property type="component" value="Unassembled WGS sequence"/>
</dbReference>
<dbReference type="PROSITE" id="PS00666">
    <property type="entry name" value="DHDPS_2"/>
    <property type="match status" value="1"/>
</dbReference>
<dbReference type="CDD" id="cd00408">
    <property type="entry name" value="DHDPS-like"/>
    <property type="match status" value="1"/>
</dbReference>
<dbReference type="OrthoDB" id="9796205at2"/>
<dbReference type="PANTHER" id="PTHR12128:SF66">
    <property type="entry name" value="4-HYDROXY-2-OXOGLUTARATE ALDOLASE, MITOCHONDRIAL"/>
    <property type="match status" value="1"/>
</dbReference>
<dbReference type="Pfam" id="PF00701">
    <property type="entry name" value="DHDPS"/>
    <property type="match status" value="1"/>
</dbReference>
<protein>
    <submittedName>
        <fullName evidence="8">Dihydrodipicolinate synthase family protein</fullName>
    </submittedName>
    <submittedName>
        <fullName evidence="7">Putative 2-dehydro-3-deoxy-D-pentonate aldolase YjhH</fullName>
        <ecNumber evidence="7">4.1.2.28</ecNumber>
    </submittedName>
</protein>
<dbReference type="InterPro" id="IPR002220">
    <property type="entry name" value="DapA-like"/>
</dbReference>
<evidence type="ECO:0000256" key="1">
    <source>
        <dbReference type="ARBA" id="ARBA00007592"/>
    </source>
</evidence>
<dbReference type="PANTHER" id="PTHR12128">
    <property type="entry name" value="DIHYDRODIPICOLINATE SYNTHASE"/>
    <property type="match status" value="1"/>
</dbReference>
<evidence type="ECO:0000256" key="3">
    <source>
        <dbReference type="ARBA" id="ARBA00023270"/>
    </source>
</evidence>
<keyword evidence="9" id="KW-1185">Reference proteome</keyword>
<dbReference type="PRINTS" id="PR00146">
    <property type="entry name" value="DHPICSNTHASE"/>
</dbReference>
<dbReference type="GO" id="GO:0008840">
    <property type="term" value="F:4-hydroxy-tetrahydrodipicolinate synthase activity"/>
    <property type="evidence" value="ECO:0007669"/>
    <property type="project" value="TreeGrafter"/>
</dbReference>
<evidence type="ECO:0000256" key="6">
    <source>
        <dbReference type="PIRSR" id="PIRSR001365-2"/>
    </source>
</evidence>
<dbReference type="GO" id="GO:0047440">
    <property type="term" value="F:2-dehydro-3-deoxy-D-pentonate aldolase activity"/>
    <property type="evidence" value="ECO:0007669"/>
    <property type="project" value="UniProtKB-EC"/>
</dbReference>